<evidence type="ECO:0000256" key="5">
    <source>
        <dbReference type="RuleBase" id="RU363032"/>
    </source>
</evidence>
<dbReference type="AlphaFoldDB" id="A0A387BQ03"/>
<dbReference type="InterPro" id="IPR000515">
    <property type="entry name" value="MetI-like"/>
</dbReference>
<evidence type="ECO:0000256" key="1">
    <source>
        <dbReference type="ARBA" id="ARBA00004141"/>
    </source>
</evidence>
<dbReference type="PROSITE" id="PS50928">
    <property type="entry name" value="ABC_TM1"/>
    <property type="match status" value="1"/>
</dbReference>
<feature type="transmembrane region" description="Helical" evidence="5">
    <location>
        <begin position="193"/>
        <end position="214"/>
    </location>
</feature>
<gene>
    <name evidence="7" type="ORF">D7I44_05895</name>
</gene>
<evidence type="ECO:0000313" key="7">
    <source>
        <dbReference type="EMBL" id="AYG03107.1"/>
    </source>
</evidence>
<dbReference type="SUPFAM" id="SSF161098">
    <property type="entry name" value="MetI-like"/>
    <property type="match status" value="1"/>
</dbReference>
<comment type="subcellular location">
    <subcellularLocation>
        <location evidence="5">Cell membrane</location>
        <topology evidence="5">Multi-pass membrane protein</topology>
    </subcellularLocation>
    <subcellularLocation>
        <location evidence="1">Membrane</location>
        <topology evidence="1">Multi-pass membrane protein</topology>
    </subcellularLocation>
</comment>
<name>A0A387BQ03_9MICO</name>
<comment type="similarity">
    <text evidence="5">Belongs to the binding-protein-dependent transport system permease family.</text>
</comment>
<dbReference type="RefSeq" id="WP_120788639.1">
    <property type="nucleotide sequence ID" value="NZ_CP032624.1"/>
</dbReference>
<accession>A0A387BQ03</accession>
<protein>
    <submittedName>
        <fullName evidence="7">ABC transporter permease</fullName>
    </submittedName>
</protein>
<evidence type="ECO:0000256" key="3">
    <source>
        <dbReference type="ARBA" id="ARBA00022989"/>
    </source>
</evidence>
<keyword evidence="5" id="KW-0813">Transport</keyword>
<evidence type="ECO:0000256" key="2">
    <source>
        <dbReference type="ARBA" id="ARBA00022692"/>
    </source>
</evidence>
<proteinExistence type="inferred from homology"/>
<reference evidence="7 8" key="1">
    <citation type="submission" date="2018-09" db="EMBL/GenBank/DDBJ databases">
        <title>Genome sequencing of strain 2DFW10M-5.</title>
        <authorList>
            <person name="Heo J."/>
            <person name="Kim S.-J."/>
            <person name="Kwon S.-W."/>
        </authorList>
    </citation>
    <scope>NUCLEOTIDE SEQUENCE [LARGE SCALE GENOMIC DNA]</scope>
    <source>
        <strain evidence="7 8">2DFW10M-5</strain>
    </source>
</reference>
<keyword evidence="8" id="KW-1185">Reference proteome</keyword>
<feature type="transmembrane region" description="Helical" evidence="5">
    <location>
        <begin position="301"/>
        <end position="323"/>
    </location>
</feature>
<dbReference type="InterPro" id="IPR035906">
    <property type="entry name" value="MetI-like_sf"/>
</dbReference>
<feature type="transmembrane region" description="Helical" evidence="5">
    <location>
        <begin position="151"/>
        <end position="173"/>
    </location>
</feature>
<dbReference type="PANTHER" id="PTHR43376">
    <property type="entry name" value="OLIGOPEPTIDE TRANSPORT SYSTEM PERMEASE PROTEIN"/>
    <property type="match status" value="1"/>
</dbReference>
<keyword evidence="2 5" id="KW-0812">Transmembrane</keyword>
<feature type="transmembrane region" description="Helical" evidence="5">
    <location>
        <begin position="7"/>
        <end position="25"/>
    </location>
</feature>
<organism evidence="7 8">
    <name type="scientific">Gryllotalpicola protaetiae</name>
    <dbReference type="NCBI Taxonomy" id="2419771"/>
    <lineage>
        <taxon>Bacteria</taxon>
        <taxon>Bacillati</taxon>
        <taxon>Actinomycetota</taxon>
        <taxon>Actinomycetes</taxon>
        <taxon>Micrococcales</taxon>
        <taxon>Microbacteriaceae</taxon>
        <taxon>Gryllotalpicola</taxon>
    </lineage>
</organism>
<dbReference type="GO" id="GO:0055085">
    <property type="term" value="P:transmembrane transport"/>
    <property type="evidence" value="ECO:0007669"/>
    <property type="project" value="InterPro"/>
</dbReference>
<keyword evidence="3 5" id="KW-1133">Transmembrane helix</keyword>
<feature type="transmembrane region" description="Helical" evidence="5">
    <location>
        <begin position="251"/>
        <end position="272"/>
    </location>
</feature>
<keyword evidence="4 5" id="KW-0472">Membrane</keyword>
<dbReference type="Proteomes" id="UP000275069">
    <property type="component" value="Chromosome"/>
</dbReference>
<feature type="transmembrane region" description="Helical" evidence="5">
    <location>
        <begin position="105"/>
        <end position="130"/>
    </location>
</feature>
<dbReference type="Pfam" id="PF00528">
    <property type="entry name" value="BPD_transp_1"/>
    <property type="match status" value="1"/>
</dbReference>
<dbReference type="EMBL" id="CP032624">
    <property type="protein sequence ID" value="AYG03107.1"/>
    <property type="molecule type" value="Genomic_DNA"/>
</dbReference>
<evidence type="ECO:0000256" key="4">
    <source>
        <dbReference type="ARBA" id="ARBA00023136"/>
    </source>
</evidence>
<sequence length="331" mass="35646">MRFYLQKIGFYVVALWAALTLNFLIPRLMPGNPVDILIAKMGAAGQPVTPGTRKALSIALGQGGGGNWLQQYGEYLVNLAHGNLGVSVVNFPENVTTVIAQALPWTIALIGLSTIISFLLGIGLGMFAGWRRGSWLDNLIPVTTMFQAVPYFWLALILVLVLTRVFPIFPYAGGYNVNSGLVPGFSLQFIGSAIYYGFLPALTIVLSSIGGWMLGMRNMMVATLSEDYIVTAEAKGLKPSRVRLTYAARNAVLPSLSGFAISLGFVVAGSIVTEQVFSYPGVGQLLWTAVSNDDYALMQGIFLVISLSVLAANLIVDLLYGLIDPRTRARA</sequence>
<feature type="domain" description="ABC transmembrane type-1" evidence="6">
    <location>
        <begin position="103"/>
        <end position="320"/>
    </location>
</feature>
<dbReference type="GO" id="GO:0005886">
    <property type="term" value="C:plasma membrane"/>
    <property type="evidence" value="ECO:0007669"/>
    <property type="project" value="UniProtKB-SubCell"/>
</dbReference>
<dbReference type="OrthoDB" id="9778910at2"/>
<evidence type="ECO:0000313" key="8">
    <source>
        <dbReference type="Proteomes" id="UP000275069"/>
    </source>
</evidence>
<dbReference type="CDD" id="cd06261">
    <property type="entry name" value="TM_PBP2"/>
    <property type="match status" value="1"/>
</dbReference>
<dbReference type="PANTHER" id="PTHR43376:SF1">
    <property type="entry name" value="OLIGOPEPTIDE TRANSPORT SYSTEM PERMEASE PROTEIN"/>
    <property type="match status" value="1"/>
</dbReference>
<evidence type="ECO:0000259" key="6">
    <source>
        <dbReference type="PROSITE" id="PS50928"/>
    </source>
</evidence>
<dbReference type="KEGG" id="gry:D7I44_05895"/>
<dbReference type="Gene3D" id="1.10.3720.10">
    <property type="entry name" value="MetI-like"/>
    <property type="match status" value="1"/>
</dbReference>